<gene>
    <name evidence="1" type="ORF">MSAN_00129100</name>
</gene>
<dbReference type="Proteomes" id="UP000623467">
    <property type="component" value="Unassembled WGS sequence"/>
</dbReference>
<comment type="caution">
    <text evidence="1">The sequence shown here is derived from an EMBL/GenBank/DDBJ whole genome shotgun (WGS) entry which is preliminary data.</text>
</comment>
<evidence type="ECO:0000313" key="1">
    <source>
        <dbReference type="EMBL" id="KAF7377102.1"/>
    </source>
</evidence>
<name>A0A8H6ZG40_9AGAR</name>
<keyword evidence="2" id="KW-1185">Reference proteome</keyword>
<proteinExistence type="predicted"/>
<protein>
    <submittedName>
        <fullName evidence="1">Uncharacterized protein</fullName>
    </submittedName>
</protein>
<sequence>MSLCYTRLFYWESTYQALLLSPYDIVPVVISHRPPAFFHAAVRHLLAFTPHYPARELEMILRHCTGIENLWIFNTDEKLMPLVESLPLKRLYAAFKPVSSPMFSRLTHLQLGVNLGEKMDSVRSFVAALPVLTHLSLSFDMFESEGVVFAMIHRILESPSMLVLIIFDNETITWAQDVPPQLRRDVRFVLMPHREFAEDWYAGIHHGRDYWSDAETFIAKRRTGEIDSLKCLWP</sequence>
<accession>A0A8H6ZG40</accession>
<dbReference type="OrthoDB" id="2889066at2759"/>
<dbReference type="EMBL" id="JACAZH010000001">
    <property type="protein sequence ID" value="KAF7377102.1"/>
    <property type="molecule type" value="Genomic_DNA"/>
</dbReference>
<dbReference type="AlphaFoldDB" id="A0A8H6ZG40"/>
<reference evidence="1" key="1">
    <citation type="submission" date="2020-05" db="EMBL/GenBank/DDBJ databases">
        <title>Mycena genomes resolve the evolution of fungal bioluminescence.</title>
        <authorList>
            <person name="Tsai I.J."/>
        </authorList>
    </citation>
    <scope>NUCLEOTIDE SEQUENCE</scope>
    <source>
        <strain evidence="1">160909Yilan</strain>
    </source>
</reference>
<organism evidence="1 2">
    <name type="scientific">Mycena sanguinolenta</name>
    <dbReference type="NCBI Taxonomy" id="230812"/>
    <lineage>
        <taxon>Eukaryota</taxon>
        <taxon>Fungi</taxon>
        <taxon>Dikarya</taxon>
        <taxon>Basidiomycota</taxon>
        <taxon>Agaricomycotina</taxon>
        <taxon>Agaricomycetes</taxon>
        <taxon>Agaricomycetidae</taxon>
        <taxon>Agaricales</taxon>
        <taxon>Marasmiineae</taxon>
        <taxon>Mycenaceae</taxon>
        <taxon>Mycena</taxon>
    </lineage>
</organism>
<evidence type="ECO:0000313" key="2">
    <source>
        <dbReference type="Proteomes" id="UP000623467"/>
    </source>
</evidence>